<organism evidence="1 2">
    <name type="scientific">Agrobacterium fabrum (strain C58 / ATCC 33970)</name>
    <name type="common">Agrobacterium tumefaciens (strain C58)</name>
    <dbReference type="NCBI Taxonomy" id="176299"/>
    <lineage>
        <taxon>Bacteria</taxon>
        <taxon>Pseudomonadati</taxon>
        <taxon>Pseudomonadota</taxon>
        <taxon>Alphaproteobacteria</taxon>
        <taxon>Hyphomicrobiales</taxon>
        <taxon>Rhizobiaceae</taxon>
        <taxon>Rhizobium/Agrobacterium group</taxon>
        <taxon>Agrobacterium</taxon>
        <taxon>Agrobacterium tumefaciens complex</taxon>
    </lineage>
</organism>
<proteinExistence type="predicted"/>
<reference evidence="1 2" key="1">
    <citation type="journal article" date="2001" name="Science">
        <title>The genome of the natural genetic engineer Agrobacterium tumefaciens C58.</title>
        <authorList>
            <person name="Wood D.W."/>
            <person name="Setubal J.C."/>
            <person name="Kaul R."/>
            <person name="Monks D.E."/>
            <person name="Kitajima J.P."/>
            <person name="Okura V.K."/>
            <person name="Zhou Y."/>
            <person name="Chen L."/>
            <person name="Wood G.E."/>
            <person name="Almeida N.F.Jr."/>
            <person name="Woo L."/>
            <person name="Chen Y."/>
            <person name="Paulsen I.T."/>
            <person name="Eisen J.A."/>
            <person name="Karp P.D."/>
            <person name="Bovee D.Sr."/>
            <person name="Chapman P."/>
            <person name="Clendenning J."/>
            <person name="Deatherage G."/>
            <person name="Gillet W."/>
            <person name="Grant C."/>
            <person name="Kutyavin T."/>
            <person name="Levy R."/>
            <person name="Li M.J."/>
            <person name="McClelland E."/>
            <person name="Palmieri A."/>
            <person name="Raymond C."/>
            <person name="Rouse G."/>
            <person name="Saenphimmachak C."/>
            <person name="Wu Z."/>
            <person name="Romero P."/>
            <person name="Gordon D."/>
            <person name="Zhang S."/>
            <person name="Yoo H."/>
            <person name="Tao Y."/>
            <person name="Biddle P."/>
            <person name="Jung M."/>
            <person name="Krespan W."/>
            <person name="Perry M."/>
            <person name="Gordon-Kamm B."/>
            <person name="Liao L."/>
            <person name="Kim S."/>
            <person name="Hendrick C."/>
            <person name="Zhao Z.Y."/>
            <person name="Dolan M."/>
            <person name="Chumley F."/>
            <person name="Tingey S.V."/>
            <person name="Tomb J.F."/>
            <person name="Gordon M.P."/>
            <person name="Olson M.V."/>
            <person name="Nester E.W."/>
        </authorList>
    </citation>
    <scope>NUCLEOTIDE SEQUENCE [LARGE SCALE GENOMIC DNA]</scope>
    <source>
        <strain evidence="2">C58 / ATCC 33970</strain>
    </source>
</reference>
<evidence type="ECO:0000313" key="2">
    <source>
        <dbReference type="Proteomes" id="UP000000813"/>
    </source>
</evidence>
<reference evidence="1 2" key="2">
    <citation type="journal article" date="2001" name="Science">
        <title>Genome sequence of the plant pathogen and biotechnology agent Agrobacterium tumefaciens C58.</title>
        <authorList>
            <person name="Goodner B."/>
            <person name="Hinkle G."/>
            <person name="Gattung S."/>
            <person name="Miller N."/>
            <person name="Blanchard M."/>
            <person name="Qurollo B."/>
            <person name="Goldman B.S."/>
            <person name="Cao Y."/>
            <person name="Askenazi M."/>
            <person name="Halling C."/>
            <person name="Mullin L."/>
            <person name="Houmiel K."/>
            <person name="Gordon J."/>
            <person name="Vaudin M."/>
            <person name="Iartchouk O."/>
            <person name="Epp A."/>
            <person name="Liu F."/>
            <person name="Wollam C."/>
            <person name="Allinger M."/>
            <person name="Doughty D."/>
            <person name="Scott C."/>
            <person name="Lappas C."/>
            <person name="Markelz B."/>
            <person name="Flanagan C."/>
            <person name="Crowell C."/>
            <person name="Gurson J."/>
            <person name="Lomo C."/>
            <person name="Sear C."/>
            <person name="Strub G."/>
            <person name="Cielo C."/>
            <person name="Slater S."/>
        </authorList>
    </citation>
    <scope>NUCLEOTIDE SEQUENCE [LARGE SCALE GENOMIC DNA]</scope>
    <source>
        <strain evidence="2">C58 / ATCC 33970</strain>
    </source>
</reference>
<gene>
    <name evidence="1" type="ordered locus">Atu0115</name>
</gene>
<dbReference type="BioCyc" id="AGRO:ATU0115-MONOMER"/>
<dbReference type="HOGENOM" id="CLU_2802850_0_0_5"/>
<dbReference type="STRING" id="176299.Atu0115"/>
<name>Q8UJ23_AGRFC</name>
<dbReference type="PIR" id="AF2590">
    <property type="entry name" value="AF2590"/>
</dbReference>
<dbReference type="KEGG" id="atu:Atu0115"/>
<dbReference type="EMBL" id="AE007869">
    <property type="protein sequence ID" value="AAL41140.1"/>
    <property type="molecule type" value="Genomic_DNA"/>
</dbReference>
<dbReference type="AlphaFoldDB" id="Q8UJ23"/>
<evidence type="ECO:0000313" key="1">
    <source>
        <dbReference type="EMBL" id="AAL41140.1"/>
    </source>
</evidence>
<keyword evidence="2" id="KW-1185">Reference proteome</keyword>
<sequence length="67" mass="7609">MGGFPPMDEALWVEIHPLPSIDSDKSGWREESAVAERRSRIANTVTPAAMEEHARLKWRSFSSGRNR</sequence>
<dbReference type="Proteomes" id="UP000000813">
    <property type="component" value="Chromosome circular"/>
</dbReference>
<accession>Q8UJ23</accession>
<protein>
    <submittedName>
        <fullName evidence="1">Uncharacterized protein</fullName>
    </submittedName>
</protein>
<dbReference type="EnsemblBacteria" id="AAL41140">
    <property type="protein sequence ID" value="AAL41140"/>
    <property type="gene ID" value="Atu0115"/>
</dbReference>